<dbReference type="AlphaFoldDB" id="A0A1I0NXW2"/>
<proteinExistence type="predicted"/>
<protein>
    <submittedName>
        <fullName evidence="1">Uncharacterized protein</fullName>
    </submittedName>
</protein>
<evidence type="ECO:0000313" key="2">
    <source>
        <dbReference type="Proteomes" id="UP000199373"/>
    </source>
</evidence>
<keyword evidence="2" id="KW-1185">Reference proteome</keyword>
<organism evidence="1 2">
    <name type="scientific">Prevotella aff. ruminicola Tc2-24</name>
    <dbReference type="NCBI Taxonomy" id="81582"/>
    <lineage>
        <taxon>Bacteria</taxon>
        <taxon>Pseudomonadati</taxon>
        <taxon>Bacteroidota</taxon>
        <taxon>Bacteroidia</taxon>
        <taxon>Bacteroidales</taxon>
        <taxon>Prevotellaceae</taxon>
        <taxon>Prevotella</taxon>
    </lineage>
</organism>
<dbReference type="Proteomes" id="UP000199373">
    <property type="component" value="Unassembled WGS sequence"/>
</dbReference>
<name>A0A1I0NXW2_9BACT</name>
<dbReference type="EMBL" id="FOIQ01000003">
    <property type="protein sequence ID" value="SEW06528.1"/>
    <property type="molecule type" value="Genomic_DNA"/>
</dbReference>
<reference evidence="1 2" key="1">
    <citation type="submission" date="2016-10" db="EMBL/GenBank/DDBJ databases">
        <authorList>
            <person name="de Groot N.N."/>
        </authorList>
    </citation>
    <scope>NUCLEOTIDE SEQUENCE [LARGE SCALE GENOMIC DNA]</scope>
    <source>
        <strain evidence="1 2">TC2-24</strain>
    </source>
</reference>
<gene>
    <name evidence="1" type="ORF">SAMN04487850_1427</name>
</gene>
<evidence type="ECO:0000313" key="1">
    <source>
        <dbReference type="EMBL" id="SEW06528.1"/>
    </source>
</evidence>
<dbReference type="RefSeq" id="WP_091915598.1">
    <property type="nucleotide sequence ID" value="NZ_FOIQ01000003.1"/>
</dbReference>
<accession>A0A1I0NXW2</accession>
<sequence length="61" mass="6901">MKNYNKYMAEMTMKEMVNVNGGESKEDKHRRWAQACMDAGCGGSVWQTLGHAAIEVASWFD</sequence>